<protein>
    <submittedName>
        <fullName evidence="2">Uncharacterized protein</fullName>
    </submittedName>
</protein>
<feature type="compositionally biased region" description="Low complexity" evidence="1">
    <location>
        <begin position="20"/>
        <end position="39"/>
    </location>
</feature>
<sequence length="176" mass="18844">MSDLNDFFAKKDRKKKKAAAKSAQAAAAKAVTPLETPSDTTPPPPQKQPDDGWIEIEDVRGSQVNTGGRTIVQLKRGAEEKETSVDGSATVEKFSGWAKTDADPPTSDAPDETAQAPSSAFPSLADAAKVKKVPPSKSATKEGPPVRRPRMSLAEREKLIQALTANREPMKPTNRP</sequence>
<reference evidence="2 3" key="1">
    <citation type="journal article" date="2018" name="Mol. Biol. Evol.">
        <title>Analysis of the draft genome of the red seaweed Gracilariopsis chorda provides insights into genome size evolution in Rhodophyta.</title>
        <authorList>
            <person name="Lee J."/>
            <person name="Yang E.C."/>
            <person name="Graf L."/>
            <person name="Yang J.H."/>
            <person name="Qiu H."/>
            <person name="Zel Zion U."/>
            <person name="Chan C.X."/>
            <person name="Stephens T.G."/>
            <person name="Weber A.P.M."/>
            <person name="Boo G.H."/>
            <person name="Boo S.M."/>
            <person name="Kim K.M."/>
            <person name="Shin Y."/>
            <person name="Jung M."/>
            <person name="Lee S.J."/>
            <person name="Yim H.S."/>
            <person name="Lee J.H."/>
            <person name="Bhattacharya D."/>
            <person name="Yoon H.S."/>
        </authorList>
    </citation>
    <scope>NUCLEOTIDE SEQUENCE [LARGE SCALE GENOMIC DNA]</scope>
    <source>
        <strain evidence="2 3">SKKU-2015</strain>
        <tissue evidence="2">Whole body</tissue>
    </source>
</reference>
<comment type="caution">
    <text evidence="2">The sequence shown here is derived from an EMBL/GenBank/DDBJ whole genome shotgun (WGS) entry which is preliminary data.</text>
</comment>
<dbReference type="Proteomes" id="UP000247409">
    <property type="component" value="Unassembled WGS sequence"/>
</dbReference>
<keyword evidence="3" id="KW-1185">Reference proteome</keyword>
<feature type="region of interest" description="Disordered" evidence="1">
    <location>
        <begin position="1"/>
        <end position="176"/>
    </location>
</feature>
<gene>
    <name evidence="2" type="ORF">BWQ96_01327</name>
</gene>
<organism evidence="2 3">
    <name type="scientific">Gracilariopsis chorda</name>
    <dbReference type="NCBI Taxonomy" id="448386"/>
    <lineage>
        <taxon>Eukaryota</taxon>
        <taxon>Rhodophyta</taxon>
        <taxon>Florideophyceae</taxon>
        <taxon>Rhodymeniophycidae</taxon>
        <taxon>Gracilariales</taxon>
        <taxon>Gracilariaceae</taxon>
        <taxon>Gracilariopsis</taxon>
    </lineage>
</organism>
<accession>A0A2V3J2U9</accession>
<dbReference type="OrthoDB" id="10499041at2759"/>
<name>A0A2V3J2U9_9FLOR</name>
<feature type="compositionally biased region" description="Low complexity" evidence="1">
    <location>
        <begin position="103"/>
        <end position="114"/>
    </location>
</feature>
<proteinExistence type="predicted"/>
<evidence type="ECO:0000313" key="3">
    <source>
        <dbReference type="Proteomes" id="UP000247409"/>
    </source>
</evidence>
<dbReference type="EMBL" id="NBIV01000011">
    <property type="protein sequence ID" value="PXF48771.1"/>
    <property type="molecule type" value="Genomic_DNA"/>
</dbReference>
<evidence type="ECO:0000313" key="2">
    <source>
        <dbReference type="EMBL" id="PXF48771.1"/>
    </source>
</evidence>
<dbReference type="AlphaFoldDB" id="A0A2V3J2U9"/>
<evidence type="ECO:0000256" key="1">
    <source>
        <dbReference type="SAM" id="MobiDB-lite"/>
    </source>
</evidence>